<comment type="caution">
    <text evidence="14">The sequence shown here is derived from an EMBL/GenBank/DDBJ whole genome shotgun (WGS) entry which is preliminary data.</text>
</comment>
<comment type="pathway">
    <text evidence="2 13">Glycolipid biosynthesis; lipid IV(A) biosynthesis; lipid IV(A) from (3R)-3-hydroxytetradecanoyl-[acyl-carrier-protein] and UDP-N-acetyl-alpha-D-glucosamine: step 6/6.</text>
</comment>
<dbReference type="GO" id="GO:0005886">
    <property type="term" value="C:plasma membrane"/>
    <property type="evidence" value="ECO:0007669"/>
    <property type="project" value="TreeGrafter"/>
</dbReference>
<evidence type="ECO:0000256" key="7">
    <source>
        <dbReference type="ARBA" id="ARBA00022679"/>
    </source>
</evidence>
<dbReference type="EC" id="2.7.1.130" evidence="3 13"/>
<evidence type="ECO:0000256" key="8">
    <source>
        <dbReference type="ARBA" id="ARBA00022741"/>
    </source>
</evidence>
<evidence type="ECO:0000313" key="15">
    <source>
        <dbReference type="Proteomes" id="UP000742631"/>
    </source>
</evidence>
<evidence type="ECO:0000256" key="11">
    <source>
        <dbReference type="ARBA" id="ARBA00023098"/>
    </source>
</evidence>
<accession>A0A921JH51</accession>
<evidence type="ECO:0000256" key="6">
    <source>
        <dbReference type="ARBA" id="ARBA00022556"/>
    </source>
</evidence>
<dbReference type="InterPro" id="IPR003758">
    <property type="entry name" value="LpxK"/>
</dbReference>
<dbReference type="NCBIfam" id="TIGR00682">
    <property type="entry name" value="lpxK"/>
    <property type="match status" value="1"/>
</dbReference>
<dbReference type="Pfam" id="PF02606">
    <property type="entry name" value="LpxK"/>
    <property type="match status" value="1"/>
</dbReference>
<proteinExistence type="inferred from homology"/>
<evidence type="ECO:0000256" key="9">
    <source>
        <dbReference type="ARBA" id="ARBA00022777"/>
    </source>
</evidence>
<comment type="similarity">
    <text evidence="13">Belongs to the LpxK family.</text>
</comment>
<reference evidence="14" key="2">
    <citation type="submission" date="2021-09" db="EMBL/GenBank/DDBJ databases">
        <authorList>
            <person name="Gilroy R."/>
        </authorList>
    </citation>
    <scope>NUCLEOTIDE SEQUENCE</scope>
    <source>
        <strain evidence="14">316</strain>
    </source>
</reference>
<dbReference type="AlphaFoldDB" id="A0A921JH51"/>
<evidence type="ECO:0000256" key="1">
    <source>
        <dbReference type="ARBA" id="ARBA00002274"/>
    </source>
</evidence>
<keyword evidence="7 13" id="KW-0808">Transferase</keyword>
<protein>
    <recommendedName>
        <fullName evidence="4 13">Tetraacyldisaccharide 4'-kinase</fullName>
        <ecNumber evidence="3 13">2.7.1.130</ecNumber>
    </recommendedName>
    <alternativeName>
        <fullName evidence="12 13">Lipid A 4'-kinase</fullName>
    </alternativeName>
</protein>
<evidence type="ECO:0000256" key="10">
    <source>
        <dbReference type="ARBA" id="ARBA00022840"/>
    </source>
</evidence>
<keyword evidence="10 13" id="KW-0067">ATP-binding</keyword>
<keyword evidence="8 13" id="KW-0547">Nucleotide-binding</keyword>
<reference evidence="14" key="1">
    <citation type="journal article" date="2021" name="PeerJ">
        <title>Extensive microbial diversity within the chicken gut microbiome revealed by metagenomics and culture.</title>
        <authorList>
            <person name="Gilroy R."/>
            <person name="Ravi A."/>
            <person name="Getino M."/>
            <person name="Pursley I."/>
            <person name="Horton D.L."/>
            <person name="Alikhan N.F."/>
            <person name="Baker D."/>
            <person name="Gharbi K."/>
            <person name="Hall N."/>
            <person name="Watson M."/>
            <person name="Adriaenssens E.M."/>
            <person name="Foster-Nyarko E."/>
            <person name="Jarju S."/>
            <person name="Secka A."/>
            <person name="Antonio M."/>
            <person name="Oren A."/>
            <person name="Chaudhuri R.R."/>
            <person name="La Ragione R."/>
            <person name="Hildebrand F."/>
            <person name="Pallen M.J."/>
        </authorList>
    </citation>
    <scope>NUCLEOTIDE SEQUENCE</scope>
    <source>
        <strain evidence="14">316</strain>
    </source>
</reference>
<dbReference type="Proteomes" id="UP000742631">
    <property type="component" value="Unassembled WGS sequence"/>
</dbReference>
<comment type="function">
    <text evidence="1 13">Transfers the gamma-phosphate of ATP to the 4'-position of a tetraacyldisaccharide 1-phosphate intermediate (termed DS-1-P) to form tetraacyldisaccharide 1,4'-bis-phosphate (lipid IVA).</text>
</comment>
<evidence type="ECO:0000256" key="13">
    <source>
        <dbReference type="HAMAP-Rule" id="MF_00409"/>
    </source>
</evidence>
<dbReference type="GO" id="GO:0009244">
    <property type="term" value="P:lipopolysaccharide core region biosynthetic process"/>
    <property type="evidence" value="ECO:0007669"/>
    <property type="project" value="TreeGrafter"/>
</dbReference>
<sequence length="331" mass="34731">MHPPGFWSRPPGHPLARLLAPAGHLYGSLAANRMDRAGAAPPCPVLCVGNFTLGGAGKTPTALALARLLREFGRKPAFLSRGYGGRVAGPLPVDPTQHNAAEVGDEPLLLATFAPTIVSRDRPAGARRCVEAGADVIVMDDGLQNPSLSKTLALAVVDAGAGIGNGRPFPAGPLRAPLARQWPHVAGLVLVGEGDPGERVAAQAQARGLPVHRARLVPEDGSAWAGRRVVAFAGIGRPQKFFVTLRGLGAEIVAKRAFPDHHPYRPAELAELTALAAREGACLVTTEKDAVRLPPQEREAVRVLRVALSFADEDGVRRQLADALTAPREAP</sequence>
<evidence type="ECO:0000256" key="4">
    <source>
        <dbReference type="ARBA" id="ARBA00016436"/>
    </source>
</evidence>
<evidence type="ECO:0000313" key="14">
    <source>
        <dbReference type="EMBL" id="HJE26018.1"/>
    </source>
</evidence>
<keyword evidence="5 13" id="KW-0444">Lipid biosynthesis</keyword>
<keyword evidence="6 13" id="KW-0441">Lipid A biosynthesis</keyword>
<dbReference type="InterPro" id="IPR027417">
    <property type="entry name" value="P-loop_NTPase"/>
</dbReference>
<evidence type="ECO:0000256" key="2">
    <source>
        <dbReference type="ARBA" id="ARBA00004870"/>
    </source>
</evidence>
<gene>
    <name evidence="13 14" type="primary">lpxK</name>
    <name evidence="14" type="ORF">K8W01_20410</name>
</gene>
<name>A0A921JH51_9HYPH</name>
<evidence type="ECO:0000256" key="5">
    <source>
        <dbReference type="ARBA" id="ARBA00022516"/>
    </source>
</evidence>
<dbReference type="GO" id="GO:0009029">
    <property type="term" value="F:lipid-A 4'-kinase activity"/>
    <property type="evidence" value="ECO:0007669"/>
    <property type="project" value="UniProtKB-UniRule"/>
</dbReference>
<evidence type="ECO:0000256" key="12">
    <source>
        <dbReference type="ARBA" id="ARBA00029757"/>
    </source>
</evidence>
<dbReference type="SUPFAM" id="SSF52540">
    <property type="entry name" value="P-loop containing nucleoside triphosphate hydrolases"/>
    <property type="match status" value="1"/>
</dbReference>
<dbReference type="HAMAP" id="MF_00409">
    <property type="entry name" value="LpxK"/>
    <property type="match status" value="1"/>
</dbReference>
<dbReference type="EMBL" id="DYYG01000064">
    <property type="protein sequence ID" value="HJE26018.1"/>
    <property type="molecule type" value="Genomic_DNA"/>
</dbReference>
<dbReference type="PANTHER" id="PTHR42724">
    <property type="entry name" value="TETRAACYLDISACCHARIDE 4'-KINASE"/>
    <property type="match status" value="1"/>
</dbReference>
<dbReference type="PANTHER" id="PTHR42724:SF1">
    <property type="entry name" value="TETRAACYLDISACCHARIDE 4'-KINASE, MITOCHONDRIAL-RELATED"/>
    <property type="match status" value="1"/>
</dbReference>
<dbReference type="GO" id="GO:0009245">
    <property type="term" value="P:lipid A biosynthetic process"/>
    <property type="evidence" value="ECO:0007669"/>
    <property type="project" value="UniProtKB-UniRule"/>
</dbReference>
<feature type="binding site" evidence="13">
    <location>
        <begin position="52"/>
        <end position="59"/>
    </location>
    <ligand>
        <name>ATP</name>
        <dbReference type="ChEBI" id="CHEBI:30616"/>
    </ligand>
</feature>
<keyword evidence="11 13" id="KW-0443">Lipid metabolism</keyword>
<comment type="catalytic activity">
    <reaction evidence="13">
        <text>a lipid A disaccharide + ATP = a lipid IVA + ADP + H(+)</text>
        <dbReference type="Rhea" id="RHEA:67840"/>
        <dbReference type="ChEBI" id="CHEBI:15378"/>
        <dbReference type="ChEBI" id="CHEBI:30616"/>
        <dbReference type="ChEBI" id="CHEBI:176343"/>
        <dbReference type="ChEBI" id="CHEBI:176425"/>
        <dbReference type="ChEBI" id="CHEBI:456216"/>
        <dbReference type="EC" id="2.7.1.130"/>
    </reaction>
</comment>
<dbReference type="GO" id="GO:0005524">
    <property type="term" value="F:ATP binding"/>
    <property type="evidence" value="ECO:0007669"/>
    <property type="project" value="UniProtKB-UniRule"/>
</dbReference>
<organism evidence="14 15">
    <name type="scientific">Methylorubrum populi</name>
    <dbReference type="NCBI Taxonomy" id="223967"/>
    <lineage>
        <taxon>Bacteria</taxon>
        <taxon>Pseudomonadati</taxon>
        <taxon>Pseudomonadota</taxon>
        <taxon>Alphaproteobacteria</taxon>
        <taxon>Hyphomicrobiales</taxon>
        <taxon>Methylobacteriaceae</taxon>
        <taxon>Methylorubrum</taxon>
    </lineage>
</organism>
<keyword evidence="9 13" id="KW-0418">Kinase</keyword>
<evidence type="ECO:0000256" key="3">
    <source>
        <dbReference type="ARBA" id="ARBA00012071"/>
    </source>
</evidence>